<dbReference type="InterPro" id="IPR025983">
    <property type="entry name" value="Cys_rich_CPCC"/>
</dbReference>
<proteinExistence type="predicted"/>
<sequence>MTNTPETNLCPVCGKAELGYMEVCPICEWQNDPAQIRHPDWKGCANQMSLEQARTAYARGEEVK</sequence>
<reference evidence="2" key="1">
    <citation type="journal article" date="2021" name="Proc. Natl. Acad. Sci. U.S.A.">
        <title>A Catalog of Tens of Thousands of Viruses from Human Metagenomes Reveals Hidden Associations with Chronic Diseases.</title>
        <authorList>
            <person name="Tisza M.J."/>
            <person name="Buck C.B."/>
        </authorList>
    </citation>
    <scope>NUCLEOTIDE SEQUENCE</scope>
    <source>
        <strain evidence="2">CtJLD79</strain>
    </source>
</reference>
<dbReference type="EMBL" id="BK059097">
    <property type="protein sequence ID" value="DAE29681.1"/>
    <property type="molecule type" value="Genomic_DNA"/>
</dbReference>
<name>A0A8S5RF28_9VIRU</name>
<feature type="domain" description="Cysteine-rich CPCC" evidence="1">
    <location>
        <begin position="10"/>
        <end position="58"/>
    </location>
</feature>
<evidence type="ECO:0000259" key="1">
    <source>
        <dbReference type="Pfam" id="PF14206"/>
    </source>
</evidence>
<organism evidence="2">
    <name type="scientific">virus sp. ctJLD79</name>
    <dbReference type="NCBI Taxonomy" id="2827987"/>
    <lineage>
        <taxon>Viruses</taxon>
    </lineage>
</organism>
<evidence type="ECO:0000313" key="2">
    <source>
        <dbReference type="EMBL" id="DAE29681.1"/>
    </source>
</evidence>
<accession>A0A8S5RF28</accession>
<dbReference type="Pfam" id="PF14206">
    <property type="entry name" value="Cys_rich_CPCC"/>
    <property type="match status" value="1"/>
</dbReference>
<protein>
    <submittedName>
        <fullName evidence="2">Cysteine-rich protein</fullName>
    </submittedName>
</protein>